<reference evidence="2" key="2">
    <citation type="submission" date="2023-03" db="EMBL/GenBank/DDBJ databases">
        <authorList>
            <person name="Inwood S.N."/>
            <person name="Skelly J.G."/>
            <person name="Guhlin J."/>
            <person name="Harrop T.W.R."/>
            <person name="Goldson S.G."/>
            <person name="Dearden P.K."/>
        </authorList>
    </citation>
    <scope>NUCLEOTIDE SEQUENCE</scope>
    <source>
        <strain evidence="2">Irish</strain>
        <tissue evidence="2">Whole body</tissue>
    </source>
</reference>
<evidence type="ECO:0000256" key="1">
    <source>
        <dbReference type="SAM" id="SignalP"/>
    </source>
</evidence>
<gene>
    <name evidence="2" type="ORF">PV328_007599</name>
</gene>
<feature type="signal peptide" evidence="1">
    <location>
        <begin position="1"/>
        <end position="20"/>
    </location>
</feature>
<dbReference type="Proteomes" id="UP001168990">
    <property type="component" value="Unassembled WGS sequence"/>
</dbReference>
<dbReference type="SUPFAM" id="SSF55486">
    <property type="entry name" value="Metalloproteases ('zincins'), catalytic domain"/>
    <property type="match status" value="1"/>
</dbReference>
<accession>A0AA39C9H5</accession>
<organism evidence="2 3">
    <name type="scientific">Microctonus aethiopoides</name>
    <dbReference type="NCBI Taxonomy" id="144406"/>
    <lineage>
        <taxon>Eukaryota</taxon>
        <taxon>Metazoa</taxon>
        <taxon>Ecdysozoa</taxon>
        <taxon>Arthropoda</taxon>
        <taxon>Hexapoda</taxon>
        <taxon>Insecta</taxon>
        <taxon>Pterygota</taxon>
        <taxon>Neoptera</taxon>
        <taxon>Endopterygota</taxon>
        <taxon>Hymenoptera</taxon>
        <taxon>Apocrita</taxon>
        <taxon>Ichneumonoidea</taxon>
        <taxon>Braconidae</taxon>
        <taxon>Euphorinae</taxon>
        <taxon>Microctonus</taxon>
    </lineage>
</organism>
<dbReference type="GO" id="GO:0008237">
    <property type="term" value="F:metallopeptidase activity"/>
    <property type="evidence" value="ECO:0007669"/>
    <property type="project" value="InterPro"/>
</dbReference>
<dbReference type="AlphaFoldDB" id="A0AA39C9H5"/>
<feature type="chain" id="PRO_5041388498" description="Peptidase M12B domain-containing protein" evidence="1">
    <location>
        <begin position="21"/>
        <end position="443"/>
    </location>
</feature>
<evidence type="ECO:0000313" key="3">
    <source>
        <dbReference type="Proteomes" id="UP001168990"/>
    </source>
</evidence>
<keyword evidence="1" id="KW-0732">Signal</keyword>
<sequence>MNIILLILLSQFVFFEEISSHNCKDISEDESHKEYYHKSLPLINVNIKIKYENLFISSKQVNLKLTRRALANEHLPVWIANGVIDENNFLDKNSNNLQRNYEVMKHVGKFSLYHQPETSSSAVYFHKRREFDGIIDHRVIIRGLPVKFINPDGITYLKLDKDGIYQNQAFLNHVAEDSKVTPGSRSGVNDKNNDLRTFENRIFDGYPEILVVVDWNTVQDWTNRLIKNQLDLYGKIVSYIITLFNGVDMLYSKLRNTKIQINIAGIIIESAKNTFLFLNECYLDVTENNKPAGRRLDAACAIEKFEMYLKASENTIQSGSYDCILFITSNELIRMDGTNGKHDKRYISIKGLAGRYENLYKEYIKKGEDVKSVATIQDNGQFESMANVAHEIGHTMTALHDTPLYYTSDGKCCGYIMKPEATWCMRCLGWSPSTEETFKLFFR</sequence>
<name>A0AA39C9H5_9HYME</name>
<evidence type="ECO:0000313" key="2">
    <source>
        <dbReference type="EMBL" id="KAK0160167.1"/>
    </source>
</evidence>
<reference evidence="2" key="1">
    <citation type="journal article" date="2023" name="bioRxiv">
        <title>Scaffold-level genome assemblies of two parasitoid biocontrol wasps reveal the parthenogenesis mechanism and an associated novel virus.</title>
        <authorList>
            <person name="Inwood S."/>
            <person name="Skelly J."/>
            <person name="Guhlin J."/>
            <person name="Harrop T."/>
            <person name="Goldson S."/>
            <person name="Dearden P."/>
        </authorList>
    </citation>
    <scope>NUCLEOTIDE SEQUENCE</scope>
    <source>
        <strain evidence="2">Irish</strain>
        <tissue evidence="2">Whole body</tissue>
    </source>
</reference>
<comment type="caution">
    <text evidence="2">The sequence shown here is derived from an EMBL/GenBank/DDBJ whole genome shotgun (WGS) entry which is preliminary data.</text>
</comment>
<dbReference type="EMBL" id="JAQQBS010001423">
    <property type="protein sequence ID" value="KAK0160167.1"/>
    <property type="molecule type" value="Genomic_DNA"/>
</dbReference>
<dbReference type="InterPro" id="IPR024079">
    <property type="entry name" value="MetalloPept_cat_dom_sf"/>
</dbReference>
<protein>
    <recommendedName>
        <fullName evidence="4">Peptidase M12B domain-containing protein</fullName>
    </recommendedName>
</protein>
<proteinExistence type="predicted"/>
<dbReference type="Gene3D" id="3.40.390.10">
    <property type="entry name" value="Collagenase (Catalytic Domain)"/>
    <property type="match status" value="1"/>
</dbReference>
<evidence type="ECO:0008006" key="4">
    <source>
        <dbReference type="Google" id="ProtNLM"/>
    </source>
</evidence>
<keyword evidence="3" id="KW-1185">Reference proteome</keyword>